<accession>A0AAD7GI84</accession>
<evidence type="ECO:0000313" key="2">
    <source>
        <dbReference type="Proteomes" id="UP001221757"/>
    </source>
</evidence>
<proteinExistence type="predicted"/>
<organism evidence="1 2">
    <name type="scientific">Mycena rosella</name>
    <name type="common">Pink bonnet</name>
    <name type="synonym">Agaricus rosellus</name>
    <dbReference type="NCBI Taxonomy" id="1033263"/>
    <lineage>
        <taxon>Eukaryota</taxon>
        <taxon>Fungi</taxon>
        <taxon>Dikarya</taxon>
        <taxon>Basidiomycota</taxon>
        <taxon>Agaricomycotina</taxon>
        <taxon>Agaricomycetes</taxon>
        <taxon>Agaricomycetidae</taxon>
        <taxon>Agaricales</taxon>
        <taxon>Marasmiineae</taxon>
        <taxon>Mycenaceae</taxon>
        <taxon>Mycena</taxon>
    </lineage>
</organism>
<comment type="caution">
    <text evidence="1">The sequence shown here is derived from an EMBL/GenBank/DDBJ whole genome shotgun (WGS) entry which is preliminary data.</text>
</comment>
<evidence type="ECO:0000313" key="1">
    <source>
        <dbReference type="EMBL" id="KAJ7692106.1"/>
    </source>
</evidence>
<reference evidence="1" key="1">
    <citation type="submission" date="2023-03" db="EMBL/GenBank/DDBJ databases">
        <title>Massive genome expansion in bonnet fungi (Mycena s.s.) driven by repeated elements and novel gene families across ecological guilds.</title>
        <authorList>
            <consortium name="Lawrence Berkeley National Laboratory"/>
            <person name="Harder C.B."/>
            <person name="Miyauchi S."/>
            <person name="Viragh M."/>
            <person name="Kuo A."/>
            <person name="Thoen E."/>
            <person name="Andreopoulos B."/>
            <person name="Lu D."/>
            <person name="Skrede I."/>
            <person name="Drula E."/>
            <person name="Henrissat B."/>
            <person name="Morin E."/>
            <person name="Kohler A."/>
            <person name="Barry K."/>
            <person name="LaButti K."/>
            <person name="Morin E."/>
            <person name="Salamov A."/>
            <person name="Lipzen A."/>
            <person name="Mereny Z."/>
            <person name="Hegedus B."/>
            <person name="Baldrian P."/>
            <person name="Stursova M."/>
            <person name="Weitz H."/>
            <person name="Taylor A."/>
            <person name="Grigoriev I.V."/>
            <person name="Nagy L.G."/>
            <person name="Martin F."/>
            <person name="Kauserud H."/>
        </authorList>
    </citation>
    <scope>NUCLEOTIDE SEQUENCE</scope>
    <source>
        <strain evidence="1">CBHHK067</strain>
    </source>
</reference>
<protein>
    <submittedName>
        <fullName evidence="1">Uncharacterized protein</fullName>
    </submittedName>
</protein>
<dbReference type="AlphaFoldDB" id="A0AAD7GI84"/>
<dbReference type="EMBL" id="JARKIE010000054">
    <property type="protein sequence ID" value="KAJ7692106.1"/>
    <property type="molecule type" value="Genomic_DNA"/>
</dbReference>
<keyword evidence="2" id="KW-1185">Reference proteome</keyword>
<gene>
    <name evidence="1" type="ORF">B0H17DRAFT_1133365</name>
</gene>
<dbReference type="Proteomes" id="UP001221757">
    <property type="component" value="Unassembled WGS sequence"/>
</dbReference>
<sequence>MAAEADQCRLAGLTARIASSEEILRQRAGDSNVLGLCNIVGVQISQSIMGKSTQLSGAGSAHGHSSGVGINRVLTKVAGLSSAQMSASGTAPSTRRMEGRSIILDSFDSSIALYRVDRLRHIPIDKNGKKLCTLSGSQHTCYSLLQKQVVQDESLARGGRVGAVRVGGSVFCTDRVNLGSQGSQRTTFFNCPAKNVGYCFGVGGAEETMKE</sequence>
<name>A0AAD7GI84_MYCRO</name>